<dbReference type="GO" id="GO:0046100">
    <property type="term" value="P:hypoxanthine metabolic process"/>
    <property type="evidence" value="ECO:0007669"/>
    <property type="project" value="TreeGrafter"/>
</dbReference>
<comment type="subcellular location">
    <subcellularLocation>
        <location evidence="2 15">Cytoplasm</location>
    </subcellularLocation>
</comment>
<dbReference type="NCBIfam" id="TIGR01203">
    <property type="entry name" value="HGPRTase"/>
    <property type="match status" value="1"/>
</dbReference>
<comment type="cofactor">
    <cofactor evidence="1 15">
        <name>Mg(2+)</name>
        <dbReference type="ChEBI" id="CHEBI:18420"/>
    </cofactor>
</comment>
<evidence type="ECO:0000256" key="8">
    <source>
        <dbReference type="ARBA" id="ARBA00022679"/>
    </source>
</evidence>
<dbReference type="GO" id="GO:0052657">
    <property type="term" value="F:guanine phosphoribosyltransferase activity"/>
    <property type="evidence" value="ECO:0007669"/>
    <property type="project" value="RHEA"/>
</dbReference>
<evidence type="ECO:0000256" key="12">
    <source>
        <dbReference type="ARBA" id="ARBA00022842"/>
    </source>
</evidence>
<evidence type="ECO:0000259" key="16">
    <source>
        <dbReference type="Pfam" id="PF00156"/>
    </source>
</evidence>
<keyword evidence="10 15" id="KW-0660">Purine salvage</keyword>
<keyword evidence="12 15" id="KW-0460">Magnesium</keyword>
<evidence type="ECO:0000256" key="1">
    <source>
        <dbReference type="ARBA" id="ARBA00001946"/>
    </source>
</evidence>
<keyword evidence="8 15" id="KW-0808">Transferase</keyword>
<dbReference type="GO" id="GO:0006166">
    <property type="term" value="P:purine ribonucleoside salvage"/>
    <property type="evidence" value="ECO:0007669"/>
    <property type="project" value="UniProtKB-KW"/>
</dbReference>
<dbReference type="GO" id="GO:0000287">
    <property type="term" value="F:magnesium ion binding"/>
    <property type="evidence" value="ECO:0007669"/>
    <property type="project" value="TreeGrafter"/>
</dbReference>
<dbReference type="GO" id="GO:0000166">
    <property type="term" value="F:nucleotide binding"/>
    <property type="evidence" value="ECO:0007669"/>
    <property type="project" value="UniProtKB-KW"/>
</dbReference>
<comment type="pathway">
    <text evidence="4">Purine metabolism; GMP biosynthesis via salvage pathway; GMP from guanine: step 1/1.</text>
</comment>
<evidence type="ECO:0000313" key="18">
    <source>
        <dbReference type="Proteomes" id="UP000028523"/>
    </source>
</evidence>
<keyword evidence="6 15" id="KW-0963">Cytoplasm</keyword>
<gene>
    <name evidence="17" type="primary">hpt</name>
    <name evidence="17" type="ORF">P271_80</name>
</gene>
<organism evidence="17 18">
    <name type="scientific">Malacoplasma iowae DK-CPA</name>
    <dbReference type="NCBI Taxonomy" id="1394179"/>
    <lineage>
        <taxon>Bacteria</taxon>
        <taxon>Bacillati</taxon>
        <taxon>Mycoplasmatota</taxon>
        <taxon>Mycoplasmoidales</taxon>
        <taxon>Mycoplasmoidaceae</taxon>
        <taxon>Malacoplasma</taxon>
    </lineage>
</organism>
<dbReference type="InterPro" id="IPR029057">
    <property type="entry name" value="PRTase-like"/>
</dbReference>
<dbReference type="GO" id="GO:0032264">
    <property type="term" value="P:IMP salvage"/>
    <property type="evidence" value="ECO:0007669"/>
    <property type="project" value="UniProtKB-UniPathway"/>
</dbReference>
<reference evidence="17 18" key="1">
    <citation type="journal article" date="2014" name="PLoS ONE">
        <title>Reduction of Hydrogen Peroxide Accumulation and Toxicity by a Catalase from Mycoplasma iowae.</title>
        <authorList>
            <person name="Pritchard R.E."/>
            <person name="Prassinos A.J."/>
            <person name="Osborne J.D."/>
            <person name="Raviv Z."/>
            <person name="Balish M.F."/>
        </authorList>
    </citation>
    <scope>NUCLEOTIDE SEQUENCE [LARGE SCALE GENOMIC DNA]</scope>
    <source>
        <strain evidence="17 18">DK-CPA</strain>
    </source>
</reference>
<protein>
    <recommendedName>
        <fullName evidence="15">Hypoxanthine phosphoribosyltransferase</fullName>
        <ecNumber evidence="15">2.4.2.8</ecNumber>
    </recommendedName>
</protein>
<evidence type="ECO:0000256" key="10">
    <source>
        <dbReference type="ARBA" id="ARBA00022726"/>
    </source>
</evidence>
<dbReference type="SUPFAM" id="SSF53271">
    <property type="entry name" value="PRTase-like"/>
    <property type="match status" value="1"/>
</dbReference>
<dbReference type="RefSeq" id="WP_036452592.1">
    <property type="nucleotide sequence ID" value="NZ_AWQU01000088.1"/>
</dbReference>
<dbReference type="Proteomes" id="UP000028523">
    <property type="component" value="Unassembled WGS sequence"/>
</dbReference>
<evidence type="ECO:0000256" key="5">
    <source>
        <dbReference type="ARBA" id="ARBA00008391"/>
    </source>
</evidence>
<dbReference type="PANTHER" id="PTHR43340">
    <property type="entry name" value="HYPOXANTHINE-GUANINE PHOSPHORIBOSYLTRANSFERASE"/>
    <property type="match status" value="1"/>
</dbReference>
<dbReference type="PANTHER" id="PTHR43340:SF1">
    <property type="entry name" value="HYPOXANTHINE PHOSPHORIBOSYLTRANSFERASE"/>
    <property type="match status" value="1"/>
</dbReference>
<dbReference type="GO" id="GO:0005829">
    <property type="term" value="C:cytosol"/>
    <property type="evidence" value="ECO:0007669"/>
    <property type="project" value="TreeGrafter"/>
</dbReference>
<evidence type="ECO:0000256" key="9">
    <source>
        <dbReference type="ARBA" id="ARBA00022723"/>
    </source>
</evidence>
<evidence type="ECO:0000256" key="7">
    <source>
        <dbReference type="ARBA" id="ARBA00022676"/>
    </source>
</evidence>
<dbReference type="CDD" id="cd06223">
    <property type="entry name" value="PRTases_typeI"/>
    <property type="match status" value="1"/>
</dbReference>
<feature type="domain" description="Phosphoribosyltransferase" evidence="16">
    <location>
        <begin position="11"/>
        <end position="157"/>
    </location>
</feature>
<dbReference type="UniPathway" id="UPA00591">
    <property type="reaction ID" value="UER00648"/>
</dbReference>
<dbReference type="InterPro" id="IPR005904">
    <property type="entry name" value="Hxn_phspho_trans"/>
</dbReference>
<evidence type="ECO:0000256" key="11">
    <source>
        <dbReference type="ARBA" id="ARBA00022741"/>
    </source>
</evidence>
<dbReference type="Gene3D" id="3.40.50.2020">
    <property type="match status" value="1"/>
</dbReference>
<keyword evidence="7 15" id="KW-0328">Glycosyltransferase</keyword>
<keyword evidence="18" id="KW-1185">Reference proteome</keyword>
<comment type="similarity">
    <text evidence="5 15">Belongs to the purine/pyrimidine phosphoribosyltransferase family.</text>
</comment>
<dbReference type="InterPro" id="IPR000836">
    <property type="entry name" value="PRTase_dom"/>
</dbReference>
<keyword evidence="9 15" id="KW-0479">Metal-binding</keyword>
<name>A0A084U2R7_MALIO</name>
<evidence type="ECO:0000256" key="3">
    <source>
        <dbReference type="ARBA" id="ARBA00004669"/>
    </source>
</evidence>
<comment type="pathway">
    <text evidence="3 15">Purine metabolism; IMP biosynthesis via salvage pathway; IMP from hypoxanthine: step 1/1.</text>
</comment>
<keyword evidence="11 15" id="KW-0547">Nucleotide-binding</keyword>
<dbReference type="AlphaFoldDB" id="A0A084U2R7"/>
<evidence type="ECO:0000313" key="17">
    <source>
        <dbReference type="EMBL" id="KFB07253.1"/>
    </source>
</evidence>
<comment type="caution">
    <text evidence="17">The sequence shown here is derived from an EMBL/GenBank/DDBJ whole genome shotgun (WGS) entry which is preliminary data.</text>
</comment>
<evidence type="ECO:0000256" key="13">
    <source>
        <dbReference type="ARBA" id="ARBA00048811"/>
    </source>
</evidence>
<dbReference type="GO" id="GO:0004422">
    <property type="term" value="F:hypoxanthine phosphoribosyltransferase activity"/>
    <property type="evidence" value="ECO:0007669"/>
    <property type="project" value="InterPro"/>
</dbReference>
<proteinExistence type="inferred from homology"/>
<sequence>MRIDKHVEKILVTHNKIIKNINKCADWINSKFKNQSVVLIGVLKGCTPFVGHLLPKLKIDLVLDFISVSSYANGVKQDENIKIKNLMVDVKDKNVIIADDVIDSGRTLKALKDMFISYGAKSVTLVTLVDKKEGRKIDFDVDYSCLSLPNEWIVGWGFDIKESFRNLPYIGILKKEYQQ</sequence>
<dbReference type="GO" id="GO:0032263">
    <property type="term" value="P:GMP salvage"/>
    <property type="evidence" value="ECO:0007669"/>
    <property type="project" value="TreeGrafter"/>
</dbReference>
<dbReference type="Pfam" id="PF00156">
    <property type="entry name" value="Pribosyltran"/>
    <property type="match status" value="1"/>
</dbReference>
<accession>A0A084U2R7</accession>
<evidence type="ECO:0000256" key="14">
    <source>
        <dbReference type="ARBA" id="ARBA00049402"/>
    </source>
</evidence>
<dbReference type="GO" id="GO:0006178">
    <property type="term" value="P:guanine salvage"/>
    <property type="evidence" value="ECO:0007669"/>
    <property type="project" value="TreeGrafter"/>
</dbReference>
<comment type="catalytic activity">
    <reaction evidence="13">
        <text>GMP + diphosphate = guanine + 5-phospho-alpha-D-ribose 1-diphosphate</text>
        <dbReference type="Rhea" id="RHEA:25424"/>
        <dbReference type="ChEBI" id="CHEBI:16235"/>
        <dbReference type="ChEBI" id="CHEBI:33019"/>
        <dbReference type="ChEBI" id="CHEBI:58017"/>
        <dbReference type="ChEBI" id="CHEBI:58115"/>
        <dbReference type="EC" id="2.4.2.8"/>
    </reaction>
    <physiologicalReaction direction="right-to-left" evidence="13">
        <dbReference type="Rhea" id="RHEA:25426"/>
    </physiologicalReaction>
</comment>
<evidence type="ECO:0000256" key="15">
    <source>
        <dbReference type="RuleBase" id="RU364099"/>
    </source>
</evidence>
<comment type="catalytic activity">
    <reaction evidence="14">
        <text>IMP + diphosphate = hypoxanthine + 5-phospho-alpha-D-ribose 1-diphosphate</text>
        <dbReference type="Rhea" id="RHEA:17973"/>
        <dbReference type="ChEBI" id="CHEBI:17368"/>
        <dbReference type="ChEBI" id="CHEBI:33019"/>
        <dbReference type="ChEBI" id="CHEBI:58017"/>
        <dbReference type="ChEBI" id="CHEBI:58053"/>
        <dbReference type="EC" id="2.4.2.8"/>
    </reaction>
    <physiologicalReaction direction="right-to-left" evidence="14">
        <dbReference type="Rhea" id="RHEA:17975"/>
    </physiologicalReaction>
</comment>
<dbReference type="InterPro" id="IPR050408">
    <property type="entry name" value="HGPRT"/>
</dbReference>
<dbReference type="EMBL" id="AWQU01000088">
    <property type="protein sequence ID" value="KFB07253.1"/>
    <property type="molecule type" value="Genomic_DNA"/>
</dbReference>
<evidence type="ECO:0000256" key="4">
    <source>
        <dbReference type="ARBA" id="ARBA00004676"/>
    </source>
</evidence>
<evidence type="ECO:0000256" key="6">
    <source>
        <dbReference type="ARBA" id="ARBA00022490"/>
    </source>
</evidence>
<dbReference type="EC" id="2.4.2.8" evidence="15"/>
<evidence type="ECO:0000256" key="2">
    <source>
        <dbReference type="ARBA" id="ARBA00004496"/>
    </source>
</evidence>